<dbReference type="SMART" id="SM00451">
    <property type="entry name" value="ZnF_U1"/>
    <property type="match status" value="3"/>
</dbReference>
<dbReference type="PANTHER" id="PTHR45762">
    <property type="entry name" value="ZINC FINGER RNA-BINDING PROTEIN"/>
    <property type="match status" value="1"/>
</dbReference>
<dbReference type="GO" id="GO:0071011">
    <property type="term" value="C:precatalytic spliceosome"/>
    <property type="evidence" value="ECO:0007669"/>
    <property type="project" value="TreeGrafter"/>
</dbReference>
<dbReference type="FunFam" id="3.30.160.60:FF:000210">
    <property type="entry name" value="Zinc finger RNA-binding protein 2"/>
    <property type="match status" value="1"/>
</dbReference>
<dbReference type="Pfam" id="PF12874">
    <property type="entry name" value="zf-met"/>
    <property type="match status" value="3"/>
</dbReference>
<dbReference type="Proteomes" id="UP000292052">
    <property type="component" value="Unassembled WGS sequence"/>
</dbReference>
<dbReference type="FunFam" id="1.10.1410.40:FF:000001">
    <property type="entry name" value="interleukin enhancer-binding factor 3 isoform X1"/>
    <property type="match status" value="1"/>
</dbReference>
<dbReference type="InterPro" id="IPR049401">
    <property type="entry name" value="DZF_dom_N"/>
</dbReference>
<dbReference type="InterPro" id="IPR013087">
    <property type="entry name" value="Znf_C2H2_type"/>
</dbReference>
<feature type="region of interest" description="Disordered" evidence="1">
    <location>
        <begin position="883"/>
        <end position="926"/>
    </location>
</feature>
<dbReference type="InterPro" id="IPR036236">
    <property type="entry name" value="Znf_C2H2_sf"/>
</dbReference>
<protein>
    <submittedName>
        <fullName evidence="3">Zinc finger RNA-binding protein</fullName>
    </submittedName>
</protein>
<dbReference type="Gene3D" id="1.10.1410.40">
    <property type="match status" value="1"/>
</dbReference>
<accession>A0A482WAP0</accession>
<feature type="region of interest" description="Disordered" evidence="1">
    <location>
        <begin position="332"/>
        <end position="359"/>
    </location>
</feature>
<evidence type="ECO:0000259" key="2">
    <source>
        <dbReference type="PROSITE" id="PS51703"/>
    </source>
</evidence>
<dbReference type="OrthoDB" id="8898434at2759"/>
<dbReference type="SUPFAM" id="SSF57667">
    <property type="entry name" value="beta-beta-alpha zinc fingers"/>
    <property type="match status" value="3"/>
</dbReference>
<dbReference type="GO" id="GO:0003725">
    <property type="term" value="F:double-stranded RNA binding"/>
    <property type="evidence" value="ECO:0007669"/>
    <property type="project" value="TreeGrafter"/>
</dbReference>
<dbReference type="FunFam" id="3.30.160.60:FF:000898">
    <property type="entry name" value="zinc finger RNA-binding protein 2"/>
    <property type="match status" value="1"/>
</dbReference>
<dbReference type="EMBL" id="QDEB01009423">
    <property type="protein sequence ID" value="RZC42280.1"/>
    <property type="molecule type" value="Genomic_DNA"/>
</dbReference>
<feature type="compositionally biased region" description="Basic and acidic residues" evidence="1">
    <location>
        <begin position="907"/>
        <end position="916"/>
    </location>
</feature>
<dbReference type="PANTHER" id="PTHR45762:SF3">
    <property type="entry name" value="ZINC-FINGER PROTEIN AT 72D, ISOFORM B"/>
    <property type="match status" value="1"/>
</dbReference>
<evidence type="ECO:0000256" key="1">
    <source>
        <dbReference type="SAM" id="MobiDB-lite"/>
    </source>
</evidence>
<name>A0A482WAP0_ASBVE</name>
<dbReference type="SMART" id="SM00355">
    <property type="entry name" value="ZnF_C2H2"/>
    <property type="match status" value="3"/>
</dbReference>
<dbReference type="GO" id="GO:0008270">
    <property type="term" value="F:zinc ion binding"/>
    <property type="evidence" value="ECO:0007669"/>
    <property type="project" value="InterPro"/>
</dbReference>
<dbReference type="STRING" id="1661398.A0A482WAP0"/>
<dbReference type="Gene3D" id="3.30.460.10">
    <property type="entry name" value="Beta Polymerase, domain 2"/>
    <property type="match status" value="1"/>
</dbReference>
<organism evidence="3 4">
    <name type="scientific">Asbolus verrucosus</name>
    <name type="common">Desert ironclad beetle</name>
    <dbReference type="NCBI Taxonomy" id="1661398"/>
    <lineage>
        <taxon>Eukaryota</taxon>
        <taxon>Metazoa</taxon>
        <taxon>Ecdysozoa</taxon>
        <taxon>Arthropoda</taxon>
        <taxon>Hexapoda</taxon>
        <taxon>Insecta</taxon>
        <taxon>Pterygota</taxon>
        <taxon>Neoptera</taxon>
        <taxon>Endopterygota</taxon>
        <taxon>Coleoptera</taxon>
        <taxon>Polyphaga</taxon>
        <taxon>Cucujiformia</taxon>
        <taxon>Tenebrionidae</taxon>
        <taxon>Pimeliinae</taxon>
        <taxon>Asbolus</taxon>
    </lineage>
</organism>
<dbReference type="InterPro" id="IPR043519">
    <property type="entry name" value="NT_sf"/>
</dbReference>
<dbReference type="AlphaFoldDB" id="A0A482WAP0"/>
<proteinExistence type="predicted"/>
<keyword evidence="4" id="KW-1185">Reference proteome</keyword>
<feature type="compositionally biased region" description="Low complexity" evidence="1">
    <location>
        <begin position="572"/>
        <end position="593"/>
    </location>
</feature>
<sequence length="926" mass="100533">MATNNYFGFTHGGTQYSATATGAAYQAGQAGYAVAAPATAAAAAATYGTQRAAGYDTAYQAAAATQGTYAAVGTGATPAYEYGYGQTAAAGYTGGYDQTAAAAKPATYATTYTQRAAGQPQAQAAAAAAKPAQYTGTYQANATGYQASYAQPAAQTTIAAQPTTQAKRYDAALYSAATMYVAQQGGAAQQKSGGWQGYKKGGLGAKNMRTKAPPKPQQLHYCDVCKISCAGPQTYREHLEGQKHKKREAATKMAASVAVTSQNRAGNSLRCQLCDVTCTGNDAYAAHIRGAKHQKVVLLHTKLGKPIPPQEPEIIGGPRKSVSSTPKINFVQSGGLGIPTGNGDSKDDEVDEQPEPDIQPVGQDYIEEIKSDDGKLCECRFNDPNAKEMHMKGRRHRLQYKKKVNPDLVVDVKPSLRQRKIQEEKMRRAALREEFWARRHYNMPEDEDDRMYWEDRRRYEEEYMEMCRRGNLGPYPRGRAPFPGGAPPVSPFDQYLCFGRDRPDQYFQGGMPMARRTESSDDRHVMARHSEIYPKEEELQSIQRIVSHTERALKMVSDQLAESTKPKEGQQTPAPATATATTTTAAKPAEAGTSANKPEVENKTGEQQQQQQQKEDGRDNQLFSFQQDRDANRILKGVMRVGHLAKGLLLRGDTNVELVVLCADKPTLALLRKVVDLLPPALKQVAPENTYTVTINAAEAGLTVAGDGLTVLVQLTSPIMREQEAASGGLDRDVLARGKCLQALAALRHTKWFQARALGLHSCVVIIRILRDLCQRVPTWSPLSSWAMELLAEKVISSVPGQVQLSPGDALRRVMEAVASGLLLPGGPGLGDPCEKDSPDAASGLSAQQREDLTCSAQYALRLIAYRQIYKVLGMDPLPTQQKIFRRDRSARKRRRSGGEQADSESDSGKMVKTEGAEATTETPVK</sequence>
<comment type="caution">
    <text evidence="3">The sequence shown here is derived from an EMBL/GenBank/DDBJ whole genome shotgun (WGS) entry which is preliminary data.</text>
</comment>
<dbReference type="Pfam" id="PF07528">
    <property type="entry name" value="DZF_N"/>
    <property type="match status" value="1"/>
</dbReference>
<dbReference type="GO" id="GO:0003727">
    <property type="term" value="F:single-stranded RNA binding"/>
    <property type="evidence" value="ECO:0007669"/>
    <property type="project" value="TreeGrafter"/>
</dbReference>
<dbReference type="InterPro" id="IPR049402">
    <property type="entry name" value="DZF_dom_C"/>
</dbReference>
<dbReference type="InterPro" id="IPR006561">
    <property type="entry name" value="DZF_dom"/>
</dbReference>
<dbReference type="PROSITE" id="PS51703">
    <property type="entry name" value="DZF"/>
    <property type="match status" value="1"/>
</dbReference>
<reference evidence="3 4" key="1">
    <citation type="submission" date="2017-03" db="EMBL/GenBank/DDBJ databases">
        <title>Genome of the blue death feigning beetle - Asbolus verrucosus.</title>
        <authorList>
            <person name="Rider S.D."/>
        </authorList>
    </citation>
    <scope>NUCLEOTIDE SEQUENCE [LARGE SCALE GENOMIC DNA]</scope>
    <source>
        <strain evidence="3">Butters</strain>
        <tissue evidence="3">Head and leg muscle</tissue>
    </source>
</reference>
<dbReference type="Pfam" id="PF20965">
    <property type="entry name" value="DZF_C"/>
    <property type="match status" value="1"/>
</dbReference>
<dbReference type="InterPro" id="IPR003604">
    <property type="entry name" value="Matrin/U1-like-C_Znf_C2H2"/>
</dbReference>
<feature type="compositionally biased region" description="Basic residues" evidence="1">
    <location>
        <begin position="884"/>
        <end position="896"/>
    </location>
</feature>
<gene>
    <name evidence="3" type="ORF">BDFB_000950</name>
</gene>
<feature type="domain" description="DZF" evidence="2">
    <location>
        <begin position="505"/>
        <end position="908"/>
    </location>
</feature>
<dbReference type="SMART" id="SM00572">
    <property type="entry name" value="DZF"/>
    <property type="match status" value="1"/>
</dbReference>
<evidence type="ECO:0000313" key="4">
    <source>
        <dbReference type="Proteomes" id="UP000292052"/>
    </source>
</evidence>
<feature type="compositionally biased region" description="Acidic residues" evidence="1">
    <location>
        <begin position="346"/>
        <end position="355"/>
    </location>
</feature>
<feature type="region of interest" description="Disordered" evidence="1">
    <location>
        <begin position="559"/>
        <end position="619"/>
    </location>
</feature>
<evidence type="ECO:0000313" key="3">
    <source>
        <dbReference type="EMBL" id="RZC42280.1"/>
    </source>
</evidence>
<dbReference type="Gene3D" id="3.30.160.60">
    <property type="entry name" value="Classic Zinc Finger"/>
    <property type="match status" value="2"/>
</dbReference>